<dbReference type="InterPro" id="IPR023578">
    <property type="entry name" value="Ras_GEF_dom_sf"/>
</dbReference>
<dbReference type="AlphaFoldDB" id="A0AAV2QUJ4"/>
<dbReference type="Proteomes" id="UP001497623">
    <property type="component" value="Unassembled WGS sequence"/>
</dbReference>
<evidence type="ECO:0008006" key="7">
    <source>
        <dbReference type="Google" id="ProtNLM"/>
    </source>
</evidence>
<dbReference type="InterPro" id="IPR008937">
    <property type="entry name" value="Ras-like_GEF"/>
</dbReference>
<dbReference type="GO" id="GO:0007265">
    <property type="term" value="P:Ras protein signal transduction"/>
    <property type="evidence" value="ECO:0007669"/>
    <property type="project" value="TreeGrafter"/>
</dbReference>
<dbReference type="Gene3D" id="2.30.29.30">
    <property type="entry name" value="Pleckstrin-homology domain (PH domain)/Phosphotyrosine-binding domain (PTB)"/>
    <property type="match status" value="1"/>
</dbReference>
<dbReference type="SUPFAM" id="SSF50729">
    <property type="entry name" value="PH domain-like"/>
    <property type="match status" value="1"/>
</dbReference>
<dbReference type="PANTHER" id="PTHR23113:SF368">
    <property type="entry name" value="CELL DIVISION CONTROL PROTEIN 25"/>
    <property type="match status" value="1"/>
</dbReference>
<name>A0AAV2QUJ4_MEGNR</name>
<dbReference type="SMART" id="SM00147">
    <property type="entry name" value="RasGEF"/>
    <property type="match status" value="1"/>
</dbReference>
<gene>
    <name evidence="5" type="ORF">MNOR_LOCUS17022</name>
</gene>
<dbReference type="InterPro" id="IPR001849">
    <property type="entry name" value="PH_domain"/>
</dbReference>
<sequence length="459" mass="52381">MHCSISNTLQCVALGTMDIEVRPPILDLLKETPEDLATEITHLDFPIFKAITPDELICCGWTKKDKAKLAPNVVKLTQRFNNVSFWVQDEILNAGGVKQCTAMVSHFIKVAKKLGDLNNYHSQFAIISALQSTPIYRLRNTWLGLSHKDHQHYTKMQDLFSDDNNRENLRAAVNTMKLPGIPYLGLFQTDLVYINVSHPHCGGQEAEQRQKYVNNILCMLAAYQQSDYSTLPQNVQLQSYLGKERYNETPRRLVEDDYYKLSLMLEPIIHSIPDSDSNKSVSLPHKFRSRNRSDSLPCTMSGSLGIHGSFLIFNLRMSGEKCCVQGPLRRKTIKKDGRIYPVAPYHRYWIQMWGKALVYYDPKSLTSRGLEREEFNSSPYKWQGITEPKMKLILNGAKDAQTQSIIFQLADPGSDTVYKFLAPSIFAGLNWIKHLRHALEGDIQTTPNHIMFGRSTLHT</sequence>
<dbReference type="Pfam" id="PF00617">
    <property type="entry name" value="RasGEF"/>
    <property type="match status" value="1"/>
</dbReference>
<dbReference type="InterPro" id="IPR036964">
    <property type="entry name" value="RASGEF_cat_dom_sf"/>
</dbReference>
<keyword evidence="1 2" id="KW-0344">Guanine-nucleotide releasing factor</keyword>
<dbReference type="CDD" id="cd00155">
    <property type="entry name" value="RasGEF"/>
    <property type="match status" value="1"/>
</dbReference>
<proteinExistence type="predicted"/>
<dbReference type="GO" id="GO:0005886">
    <property type="term" value="C:plasma membrane"/>
    <property type="evidence" value="ECO:0007669"/>
    <property type="project" value="TreeGrafter"/>
</dbReference>
<protein>
    <recommendedName>
        <fullName evidence="7">Ras-specific guanine nucleotide-releasing factor RalGPS1</fullName>
    </recommendedName>
</protein>
<evidence type="ECO:0000313" key="6">
    <source>
        <dbReference type="Proteomes" id="UP001497623"/>
    </source>
</evidence>
<dbReference type="Gene3D" id="1.10.840.10">
    <property type="entry name" value="Ras guanine-nucleotide exchange factors catalytic domain"/>
    <property type="match status" value="1"/>
</dbReference>
<feature type="domain" description="PH" evidence="3">
    <location>
        <begin position="332"/>
        <end position="440"/>
    </location>
</feature>
<evidence type="ECO:0000256" key="2">
    <source>
        <dbReference type="PROSITE-ProRule" id="PRU00168"/>
    </source>
</evidence>
<dbReference type="PROSITE" id="PS50009">
    <property type="entry name" value="RASGEF_CAT"/>
    <property type="match status" value="1"/>
</dbReference>
<dbReference type="PANTHER" id="PTHR23113">
    <property type="entry name" value="GUANINE NUCLEOTIDE EXCHANGE FACTOR"/>
    <property type="match status" value="1"/>
</dbReference>
<comment type="caution">
    <text evidence="5">The sequence shown here is derived from an EMBL/GenBank/DDBJ whole genome shotgun (WGS) entry which is preliminary data.</text>
</comment>
<dbReference type="InterPro" id="IPR001895">
    <property type="entry name" value="RASGEF_cat_dom"/>
</dbReference>
<evidence type="ECO:0000256" key="1">
    <source>
        <dbReference type="ARBA" id="ARBA00022658"/>
    </source>
</evidence>
<dbReference type="SUPFAM" id="SSF48366">
    <property type="entry name" value="Ras GEF"/>
    <property type="match status" value="1"/>
</dbReference>
<dbReference type="InterPro" id="IPR011993">
    <property type="entry name" value="PH-like_dom_sf"/>
</dbReference>
<reference evidence="5 6" key="1">
    <citation type="submission" date="2024-05" db="EMBL/GenBank/DDBJ databases">
        <authorList>
            <person name="Wallberg A."/>
        </authorList>
    </citation>
    <scope>NUCLEOTIDE SEQUENCE [LARGE SCALE GENOMIC DNA]</scope>
</reference>
<accession>A0AAV2QUJ4</accession>
<feature type="domain" description="Ras-GEF" evidence="4">
    <location>
        <begin position="32"/>
        <end position="268"/>
    </location>
</feature>
<dbReference type="GO" id="GO:0005085">
    <property type="term" value="F:guanyl-nucleotide exchange factor activity"/>
    <property type="evidence" value="ECO:0007669"/>
    <property type="project" value="UniProtKB-KW"/>
</dbReference>
<evidence type="ECO:0000313" key="5">
    <source>
        <dbReference type="EMBL" id="CAL4101482.1"/>
    </source>
</evidence>
<dbReference type="EMBL" id="CAXKWB010011462">
    <property type="protein sequence ID" value="CAL4101482.1"/>
    <property type="molecule type" value="Genomic_DNA"/>
</dbReference>
<evidence type="ECO:0000259" key="3">
    <source>
        <dbReference type="PROSITE" id="PS50003"/>
    </source>
</evidence>
<organism evidence="5 6">
    <name type="scientific">Meganyctiphanes norvegica</name>
    <name type="common">Northern krill</name>
    <name type="synonym">Thysanopoda norvegica</name>
    <dbReference type="NCBI Taxonomy" id="48144"/>
    <lineage>
        <taxon>Eukaryota</taxon>
        <taxon>Metazoa</taxon>
        <taxon>Ecdysozoa</taxon>
        <taxon>Arthropoda</taxon>
        <taxon>Crustacea</taxon>
        <taxon>Multicrustacea</taxon>
        <taxon>Malacostraca</taxon>
        <taxon>Eumalacostraca</taxon>
        <taxon>Eucarida</taxon>
        <taxon>Euphausiacea</taxon>
        <taxon>Euphausiidae</taxon>
        <taxon>Meganyctiphanes</taxon>
    </lineage>
</organism>
<keyword evidence="6" id="KW-1185">Reference proteome</keyword>
<dbReference type="PROSITE" id="PS50003">
    <property type="entry name" value="PH_DOMAIN"/>
    <property type="match status" value="1"/>
</dbReference>
<evidence type="ECO:0000259" key="4">
    <source>
        <dbReference type="PROSITE" id="PS50009"/>
    </source>
</evidence>